<reference evidence="1 2" key="2">
    <citation type="journal article" date="2016" name="Appl. Microbiol. Biotechnol.">
        <title>Mutations improving production and secretion of extracellular lipase by Burkholderia glumae PG1.</title>
        <authorList>
            <person name="Knapp A."/>
            <person name="Voget S."/>
            <person name="Gao R."/>
            <person name="Zaburannyi N."/>
            <person name="Krysciak D."/>
            <person name="Breuer M."/>
            <person name="Hauer B."/>
            <person name="Streit W.R."/>
            <person name="Muller R."/>
            <person name="Daniel R."/>
            <person name="Jaeger K.E."/>
        </authorList>
    </citation>
    <scope>NUCLEOTIDE SEQUENCE [LARGE SCALE GENOMIC DNA]</scope>
    <source>
        <strain evidence="1 2">PG1</strain>
    </source>
</reference>
<dbReference type="EMBL" id="CP002581">
    <property type="protein sequence ID" value="AJK48389.1"/>
    <property type="molecule type" value="Genomic_DNA"/>
</dbReference>
<name>A0A0B6S1Z5_BURPL</name>
<dbReference type="RefSeq" id="WP_042627039.1">
    <property type="nucleotide sequence ID" value="NZ_CP002581.1"/>
</dbReference>
<gene>
    <name evidence="1" type="primary">hsiJ1</name>
    <name evidence="1" type="ORF">BGL_2c02930</name>
</gene>
<accession>A0A0B6S1Z5</accession>
<sequence length="448" mass="49172">MTQSNKVIWSEGLFLRPQHMQQQERYFERYVELRAGALSPHAWGFQSLELESDLLAIGKLGIKRARGVFPDGTPFAMPGDDPLPPPLDIEPNWRDQVIHLTLPLRSPTRPDSAWADAGKAGDDALHRFQVRETEVRDASGSTEGLTALEVAGMCTRLVPDAQPAEGLMRIPLARVIECRADRRVVLDEGFMPSAQAVEAADRLVMFLSELLGLLHQRGEALAARVAETDRGGAAEIADFLMLQVINRCQPLVAHLAAAPLLHPEALYRVLVGLAGELATFTAPGKRAPAFAPYRHEQLRESFEPVIAALRVALSAVLEQSAVPIPLQQRKYGVWVGVVPDPTLLDTATFVLAAKADMKAEDMRRQLPAQSKIGPVEKIRDLVNLQLPGIGVSPMAVAPRQLPYTSGFLYFECDRNSSMWRMLKTSGGIAMHFGSGFAGLDLQFWAVRA</sequence>
<proteinExistence type="predicted"/>
<dbReference type="PANTHER" id="PTHR35566">
    <property type="entry name" value="BLR3599 PROTEIN"/>
    <property type="match status" value="1"/>
</dbReference>
<dbReference type="HOGENOM" id="CLU_031690_3_0_4"/>
<keyword evidence="2" id="KW-1185">Reference proteome</keyword>
<dbReference type="InterPro" id="IPR010263">
    <property type="entry name" value="T6SS_TssK"/>
</dbReference>
<dbReference type="Proteomes" id="UP000031838">
    <property type="component" value="Chromosome 2"/>
</dbReference>
<dbReference type="NCBIfam" id="TIGR03353">
    <property type="entry name" value="VI_chp_4"/>
    <property type="match status" value="1"/>
</dbReference>
<dbReference type="KEGG" id="bgp:BGL_2c02930"/>
<reference evidence="2" key="1">
    <citation type="submission" date="2011-03" db="EMBL/GenBank/DDBJ databases">
        <authorList>
            <person name="Voget S."/>
            <person name="Streit W.R."/>
            <person name="Jaeger K.E."/>
            <person name="Daniel R."/>
        </authorList>
    </citation>
    <scope>NUCLEOTIDE SEQUENCE [LARGE SCALE GENOMIC DNA]</scope>
    <source>
        <strain evidence="2">PG1</strain>
    </source>
</reference>
<dbReference type="PANTHER" id="PTHR35566:SF1">
    <property type="entry name" value="TYPE VI SECRETION SYSTEM BASEPLATE COMPONENT TSSK1"/>
    <property type="match status" value="1"/>
</dbReference>
<dbReference type="Pfam" id="PF05936">
    <property type="entry name" value="T6SS_VasE"/>
    <property type="match status" value="1"/>
</dbReference>
<evidence type="ECO:0000313" key="1">
    <source>
        <dbReference type="EMBL" id="AJK48389.1"/>
    </source>
</evidence>
<evidence type="ECO:0000313" key="2">
    <source>
        <dbReference type="Proteomes" id="UP000031838"/>
    </source>
</evidence>
<protein>
    <submittedName>
        <fullName evidence="1">Type VI secretion system protein, VC_A0114 family</fullName>
    </submittedName>
</protein>
<organism evidence="1 2">
    <name type="scientific">Burkholderia plantarii</name>
    <dbReference type="NCBI Taxonomy" id="41899"/>
    <lineage>
        <taxon>Bacteria</taxon>
        <taxon>Pseudomonadati</taxon>
        <taxon>Pseudomonadota</taxon>
        <taxon>Betaproteobacteria</taxon>
        <taxon>Burkholderiales</taxon>
        <taxon>Burkholderiaceae</taxon>
        <taxon>Burkholderia</taxon>
    </lineage>
</organism>
<dbReference type="AlphaFoldDB" id="A0A0B6S1Z5"/>